<dbReference type="PANTHER" id="PTHR35392">
    <property type="entry name" value="ZN(II)2CYS6 TRANSCRIPTION FACTOR (EUROFUNG)-RELATED-RELATED"/>
    <property type="match status" value="1"/>
</dbReference>
<gene>
    <name evidence="2" type="ORF">BCIN_09g03610</name>
</gene>
<dbReference type="AlphaFoldDB" id="A0A384JSQ6"/>
<dbReference type="Proteomes" id="UP000001798">
    <property type="component" value="Chromosome 9"/>
</dbReference>
<dbReference type="KEGG" id="bfu:BCIN_09g03610"/>
<dbReference type="VEuPathDB" id="FungiDB:Bcin09g03610"/>
<accession>A0A384JSQ6</accession>
<reference evidence="2 3" key="1">
    <citation type="journal article" date="2011" name="PLoS Genet.">
        <title>Genomic analysis of the necrotrophic fungal pathogens Sclerotinia sclerotiorum and Botrytis cinerea.</title>
        <authorList>
            <person name="Amselem J."/>
            <person name="Cuomo C.A."/>
            <person name="van Kan J.A."/>
            <person name="Viaud M."/>
            <person name="Benito E.P."/>
            <person name="Couloux A."/>
            <person name="Coutinho P.M."/>
            <person name="de Vries R.P."/>
            <person name="Dyer P.S."/>
            <person name="Fillinger S."/>
            <person name="Fournier E."/>
            <person name="Gout L."/>
            <person name="Hahn M."/>
            <person name="Kohn L."/>
            <person name="Lapalu N."/>
            <person name="Plummer K.M."/>
            <person name="Pradier J.M."/>
            <person name="Quevillon E."/>
            <person name="Sharon A."/>
            <person name="Simon A."/>
            <person name="ten Have A."/>
            <person name="Tudzynski B."/>
            <person name="Tudzynski P."/>
            <person name="Wincker P."/>
            <person name="Andrew M."/>
            <person name="Anthouard V."/>
            <person name="Beever R.E."/>
            <person name="Beffa R."/>
            <person name="Benoit I."/>
            <person name="Bouzid O."/>
            <person name="Brault B."/>
            <person name="Chen Z."/>
            <person name="Choquer M."/>
            <person name="Collemare J."/>
            <person name="Cotton P."/>
            <person name="Danchin E.G."/>
            <person name="Da Silva C."/>
            <person name="Gautier A."/>
            <person name="Giraud C."/>
            <person name="Giraud T."/>
            <person name="Gonzalez C."/>
            <person name="Grossetete S."/>
            <person name="Guldener U."/>
            <person name="Henrissat B."/>
            <person name="Howlett B.J."/>
            <person name="Kodira C."/>
            <person name="Kretschmer M."/>
            <person name="Lappartient A."/>
            <person name="Leroch M."/>
            <person name="Levis C."/>
            <person name="Mauceli E."/>
            <person name="Neuveglise C."/>
            <person name="Oeser B."/>
            <person name="Pearson M."/>
            <person name="Poulain J."/>
            <person name="Poussereau N."/>
            <person name="Quesneville H."/>
            <person name="Rascle C."/>
            <person name="Schumacher J."/>
            <person name="Segurens B."/>
            <person name="Sexton A."/>
            <person name="Silva E."/>
            <person name="Sirven C."/>
            <person name="Soanes D.M."/>
            <person name="Talbot N.J."/>
            <person name="Templeton M."/>
            <person name="Yandava C."/>
            <person name="Yarden O."/>
            <person name="Zeng Q."/>
            <person name="Rollins J.A."/>
            <person name="Lebrun M.H."/>
            <person name="Dickman M."/>
        </authorList>
    </citation>
    <scope>NUCLEOTIDE SEQUENCE [LARGE SCALE GENOMIC DNA]</scope>
    <source>
        <strain evidence="2 3">B05.10</strain>
    </source>
</reference>
<dbReference type="OrthoDB" id="3524154at2759"/>
<dbReference type="GeneID" id="5432114"/>
<proteinExistence type="predicted"/>
<organism evidence="2 3">
    <name type="scientific">Botryotinia fuckeliana (strain B05.10)</name>
    <name type="common">Noble rot fungus</name>
    <name type="synonym">Botrytis cinerea</name>
    <dbReference type="NCBI Taxonomy" id="332648"/>
    <lineage>
        <taxon>Eukaryota</taxon>
        <taxon>Fungi</taxon>
        <taxon>Dikarya</taxon>
        <taxon>Ascomycota</taxon>
        <taxon>Pezizomycotina</taxon>
        <taxon>Leotiomycetes</taxon>
        <taxon>Helotiales</taxon>
        <taxon>Sclerotiniaceae</taxon>
        <taxon>Botrytis</taxon>
    </lineage>
</organism>
<feature type="compositionally biased region" description="Polar residues" evidence="1">
    <location>
        <begin position="222"/>
        <end position="233"/>
    </location>
</feature>
<feature type="region of interest" description="Disordered" evidence="1">
    <location>
        <begin position="222"/>
        <end position="242"/>
    </location>
</feature>
<feature type="region of interest" description="Disordered" evidence="1">
    <location>
        <begin position="254"/>
        <end position="275"/>
    </location>
</feature>
<keyword evidence="3" id="KW-1185">Reference proteome</keyword>
<name>A0A384JSQ6_BOTFB</name>
<dbReference type="InterPro" id="IPR052973">
    <property type="entry name" value="Fungal_sec-metab_reg_TF"/>
</dbReference>
<evidence type="ECO:0000313" key="2">
    <source>
        <dbReference type="EMBL" id="ATZ53522.1"/>
    </source>
</evidence>
<reference evidence="2 3" key="2">
    <citation type="journal article" date="2012" name="Eukaryot. Cell">
        <title>Genome update of Botrytis cinerea strains B05.10 and T4.</title>
        <authorList>
            <person name="Staats M."/>
            <person name="van Kan J.A."/>
        </authorList>
    </citation>
    <scope>NUCLEOTIDE SEQUENCE [LARGE SCALE GENOMIC DNA]</scope>
    <source>
        <strain evidence="2 3">B05.10</strain>
    </source>
</reference>
<dbReference type="EMBL" id="CP009813">
    <property type="protein sequence ID" value="ATZ53522.1"/>
    <property type="molecule type" value="Genomic_DNA"/>
</dbReference>
<dbReference type="PANTHER" id="PTHR35392:SF1">
    <property type="entry name" value="ZN(II)2CYS6 TRANSCRIPTION FACTOR (EUROFUNG)"/>
    <property type="match status" value="1"/>
</dbReference>
<feature type="compositionally biased region" description="Polar residues" evidence="1">
    <location>
        <begin position="266"/>
        <end position="275"/>
    </location>
</feature>
<protein>
    <submittedName>
        <fullName evidence="2">Uncharacterized protein</fullName>
    </submittedName>
</protein>
<sequence>MDDFLDTSGIDMNKNSNLSIYVQLVTFRKSSADEITIDVPEDCQVETARCLSKRLDFRFRYAYDTRKVTITRNSTLHTLELPDFDNYQTDLQGSSYHDFMFDTGDSNMDVDISAYQDLLAPLPEFSGDSDAFAQSMELSDERSANVLFNDLNLDNGTFGTSTNGFHIEHDGDERLPEWIDLVNIVDQYDFDPDTNMLDDIRLDNSTFEDSHELCESVQLVSGTPVTSGTQNPITDIPAWRDTPPAPVAVLDVPTPRPLSPVDSAHSVPSKNSQSQGIDIVVKPNWNRSDSSLGNTPSSYQEGVFSSTPGFSSMPTTYGSSPRRMGRLDSATRAKANAVKAIGACWRCKFLRKPCDAQNCCSQCKGKRGGPWHSIGCRRGDIKNKMLPISLCPARTMQASSPSTVSEMCKPWLFANRCRFDISERREKNLSPGIMSTSNPTKISHFLQNLATDGPLAIGLQRNRSSFLERSKETAPAVLDPLDDCILTILWGLLNCESAEKAVHPWITLHNGTLEDFILLLNSAAIYQASFDSNQLIAYSLTCLRTCIEALHVNTLGGFENSHEACEMSICKVDCIRDLELQVEQYLDELSRVIFLKENMRNRFWWLSAFYSLCIQGVVRQALILLFSNDHNKASEIEELGSAQYLHIAIRLFSVSSGSHDPLIQDWTSRPTSPSVENGAPSIEDYQNAQSAINQSQWKVKGIKKSGIYLKKLFEDNGGPLAEPHDESGTLTVLPEPYLPRIFTLETCRQLRADWDLARCNYTKNVLQIVKHYGQNSKAYSDAEEKWLSVDAKWKRVSDEAMTNTINQAHNRGETPKPILSET</sequence>
<evidence type="ECO:0000256" key="1">
    <source>
        <dbReference type="SAM" id="MobiDB-lite"/>
    </source>
</evidence>
<reference evidence="2 3" key="3">
    <citation type="journal article" date="2017" name="Mol. Plant Pathol.">
        <title>A gapless genome sequence of the fungus Botrytis cinerea.</title>
        <authorList>
            <person name="Van Kan J.A."/>
            <person name="Stassen J.H."/>
            <person name="Mosbach A."/>
            <person name="Van Der Lee T.A."/>
            <person name="Faino L."/>
            <person name="Farmer A.D."/>
            <person name="Papasotiriou D.G."/>
            <person name="Zhou S."/>
            <person name="Seidl M.F."/>
            <person name="Cottam E."/>
            <person name="Edel D."/>
            <person name="Hahn M."/>
            <person name="Schwartz D.C."/>
            <person name="Dietrich R.A."/>
            <person name="Widdison S."/>
            <person name="Scalliet G."/>
        </authorList>
    </citation>
    <scope>NUCLEOTIDE SEQUENCE [LARGE SCALE GENOMIC DNA]</scope>
    <source>
        <strain evidence="2 3">B05.10</strain>
    </source>
</reference>
<evidence type="ECO:0000313" key="3">
    <source>
        <dbReference type="Proteomes" id="UP000001798"/>
    </source>
</evidence>
<dbReference type="RefSeq" id="XP_024550863.1">
    <property type="nucleotide sequence ID" value="XM_024695069.1"/>
</dbReference>